<dbReference type="AlphaFoldDB" id="F0UM84"/>
<gene>
    <name evidence="1" type="ORF">HCEG_06496</name>
</gene>
<proteinExistence type="predicted"/>
<dbReference type="HOGENOM" id="CLU_1906127_0_0_1"/>
<dbReference type="Proteomes" id="UP000008142">
    <property type="component" value="Unassembled WGS sequence"/>
</dbReference>
<protein>
    <submittedName>
        <fullName evidence="1">Predicted protein</fullName>
    </submittedName>
</protein>
<reference evidence="2" key="1">
    <citation type="submission" date="2008-07" db="EMBL/GenBank/DDBJ databases">
        <title>Annotation of Ajellomyces capsulatus strain H88.</title>
        <authorList>
            <person name="Champion M."/>
            <person name="Cuomo C."/>
            <person name="Ma L.-J."/>
            <person name="Henn M.R."/>
            <person name="Sil A."/>
            <person name="Goldman B."/>
            <person name="Young S.K."/>
            <person name="Kodira C.D."/>
            <person name="Zeng Q."/>
            <person name="Koehrsen M."/>
            <person name="Alvarado L."/>
            <person name="Berlin A."/>
            <person name="Borenstein D."/>
            <person name="Chen Z."/>
            <person name="Engels R."/>
            <person name="Freedman E."/>
            <person name="Gellesch M."/>
            <person name="Goldberg J."/>
            <person name="Griggs A."/>
            <person name="Gujja S."/>
            <person name="Heiman D."/>
            <person name="Hepburn T."/>
            <person name="Howarth C."/>
            <person name="Jen D."/>
            <person name="Larson L."/>
            <person name="Lewis B."/>
            <person name="Mehta T."/>
            <person name="Park D."/>
            <person name="Pearson M."/>
            <person name="Roberts A."/>
            <person name="Saif S."/>
            <person name="Shea T."/>
            <person name="Shenoy N."/>
            <person name="Sisk P."/>
            <person name="Stolte C."/>
            <person name="Sykes S."/>
            <person name="Walk T."/>
            <person name="White J."/>
            <person name="Yandava C."/>
            <person name="Klein B."/>
            <person name="McEwen J.G."/>
            <person name="Puccia R."/>
            <person name="Goldman G.H."/>
            <person name="Felipe M.S."/>
            <person name="Nino-Vega G."/>
            <person name="San-Blas G."/>
            <person name="Taylor J."/>
            <person name="Mendoza L."/>
            <person name="Galagan J."/>
            <person name="Nusbaum C."/>
            <person name="Birren B."/>
        </authorList>
    </citation>
    <scope>NUCLEOTIDE SEQUENCE [LARGE SCALE GENOMIC DNA]</scope>
    <source>
        <strain evidence="2">H88</strain>
    </source>
</reference>
<evidence type="ECO:0000313" key="2">
    <source>
        <dbReference type="Proteomes" id="UP000008142"/>
    </source>
</evidence>
<organism evidence="2">
    <name type="scientific">Ajellomyces capsulatus (strain H88)</name>
    <name type="common">Darling's disease fungus</name>
    <name type="synonym">Histoplasma capsulatum</name>
    <dbReference type="NCBI Taxonomy" id="544711"/>
    <lineage>
        <taxon>Eukaryota</taxon>
        <taxon>Fungi</taxon>
        <taxon>Dikarya</taxon>
        <taxon>Ascomycota</taxon>
        <taxon>Pezizomycotina</taxon>
        <taxon>Eurotiomycetes</taxon>
        <taxon>Eurotiomycetidae</taxon>
        <taxon>Onygenales</taxon>
        <taxon>Ajellomycetaceae</taxon>
        <taxon>Histoplasma</taxon>
    </lineage>
</organism>
<accession>F0UM84</accession>
<sequence>MARCSDAAAEELVELRIVVEEERRRESVVGGRGQWMGDWGNPIDRNGLRGNWQIRWARQTKARTGDGAQGRGTGFLGLAAGLGSPACPAIYDAYDYSFILDKTTWDGTHPSLGRWKTLPTSHHHQSLNPGVYI</sequence>
<dbReference type="EMBL" id="DS990640">
    <property type="protein sequence ID" value="EGC47281.1"/>
    <property type="molecule type" value="Genomic_DNA"/>
</dbReference>
<evidence type="ECO:0000313" key="1">
    <source>
        <dbReference type="EMBL" id="EGC47281.1"/>
    </source>
</evidence>
<name>F0UM84_AJEC8</name>